<dbReference type="AlphaFoldDB" id="A0A0P1AQG9"/>
<organism evidence="1 2">
    <name type="scientific">Plasmopara halstedii</name>
    <name type="common">Downy mildew of sunflower</name>
    <dbReference type="NCBI Taxonomy" id="4781"/>
    <lineage>
        <taxon>Eukaryota</taxon>
        <taxon>Sar</taxon>
        <taxon>Stramenopiles</taxon>
        <taxon>Oomycota</taxon>
        <taxon>Peronosporomycetes</taxon>
        <taxon>Peronosporales</taxon>
        <taxon>Peronosporaceae</taxon>
        <taxon>Plasmopara</taxon>
    </lineage>
</organism>
<evidence type="ECO:0000313" key="2">
    <source>
        <dbReference type="Proteomes" id="UP000054928"/>
    </source>
</evidence>
<sequence length="55" mass="6241">MNFQDSARIGTLSWGCCACREVSPAVNLLTQSQVLILVNYYVVEDGLYFSHSERR</sequence>
<protein>
    <submittedName>
        <fullName evidence="1">Uncharacterized protein</fullName>
    </submittedName>
</protein>
<dbReference type="Proteomes" id="UP000054928">
    <property type="component" value="Unassembled WGS sequence"/>
</dbReference>
<keyword evidence="2" id="KW-1185">Reference proteome</keyword>
<evidence type="ECO:0000313" key="1">
    <source>
        <dbReference type="EMBL" id="CEG43490.1"/>
    </source>
</evidence>
<reference evidence="2" key="1">
    <citation type="submission" date="2014-09" db="EMBL/GenBank/DDBJ databases">
        <authorList>
            <person name="Sharma Rahul"/>
            <person name="Thines Marco"/>
        </authorList>
    </citation>
    <scope>NUCLEOTIDE SEQUENCE [LARGE SCALE GENOMIC DNA]</scope>
</reference>
<proteinExistence type="predicted"/>
<name>A0A0P1AQG9_PLAHL</name>
<dbReference type="GeneID" id="36408738"/>
<dbReference type="RefSeq" id="XP_024579859.1">
    <property type="nucleotide sequence ID" value="XM_024729487.1"/>
</dbReference>
<accession>A0A0P1AQG9</accession>
<dbReference type="EMBL" id="CCYD01000667">
    <property type="protein sequence ID" value="CEG43490.1"/>
    <property type="molecule type" value="Genomic_DNA"/>
</dbReference>